<keyword evidence="3" id="KW-1185">Reference proteome</keyword>
<protein>
    <submittedName>
        <fullName evidence="2">Uncharacterized protein</fullName>
    </submittedName>
</protein>
<evidence type="ECO:0000313" key="2">
    <source>
        <dbReference type="EMBL" id="KDQ17242.1"/>
    </source>
</evidence>
<sequence>MQASGTYNYKYEAEFFASLTRSLGGLDLNDAQDVYEVVKVLDRLAFSHSDILSAEGKRTGHRLSGITDIIKVAFSRRVGRNCTVLNGAKVRVRKTRPPTRTASLVSVAEILVIAPCNKVRFEFIHEIDFSWEATWPEAFSIIGFACEFELSGEGKAARKLAVDLSTAQSQRKSLGLPDEVIYGIIRDGSIQVYACWWQADESGESKIWFRRVNGGFDLKHPVQVIKFYIFLSKMHDHIMKLKRQFDLLQALPRPTSDQYWRAHGPPPSPMEVSSSETSHGHVYDQVSGGIHPANELVEAWRHRVQLPEGHDMSTLDGEYVPTDEDEPEEENGSAEEDEGGASTDEGKVASTED</sequence>
<dbReference type="InParanoid" id="A0A067MZC2"/>
<evidence type="ECO:0000313" key="3">
    <source>
        <dbReference type="Proteomes" id="UP000027195"/>
    </source>
</evidence>
<evidence type="ECO:0000256" key="1">
    <source>
        <dbReference type="SAM" id="MobiDB-lite"/>
    </source>
</evidence>
<proteinExistence type="predicted"/>
<dbReference type="Proteomes" id="UP000027195">
    <property type="component" value="Unassembled WGS sequence"/>
</dbReference>
<feature type="region of interest" description="Disordered" evidence="1">
    <location>
        <begin position="259"/>
        <end position="283"/>
    </location>
</feature>
<name>A0A067MZC2_BOTB1</name>
<accession>A0A067MZC2</accession>
<reference evidence="3" key="1">
    <citation type="journal article" date="2014" name="Proc. Natl. Acad. Sci. U.S.A.">
        <title>Extensive sampling of basidiomycete genomes demonstrates inadequacy of the white-rot/brown-rot paradigm for wood decay fungi.</title>
        <authorList>
            <person name="Riley R."/>
            <person name="Salamov A.A."/>
            <person name="Brown D.W."/>
            <person name="Nagy L.G."/>
            <person name="Floudas D."/>
            <person name="Held B.W."/>
            <person name="Levasseur A."/>
            <person name="Lombard V."/>
            <person name="Morin E."/>
            <person name="Otillar R."/>
            <person name="Lindquist E.A."/>
            <person name="Sun H."/>
            <person name="LaButti K.M."/>
            <person name="Schmutz J."/>
            <person name="Jabbour D."/>
            <person name="Luo H."/>
            <person name="Baker S.E."/>
            <person name="Pisabarro A.G."/>
            <person name="Walton J.D."/>
            <person name="Blanchette R.A."/>
            <person name="Henrissat B."/>
            <person name="Martin F."/>
            <person name="Cullen D."/>
            <person name="Hibbett D.S."/>
            <person name="Grigoriev I.V."/>
        </authorList>
    </citation>
    <scope>NUCLEOTIDE SEQUENCE [LARGE SCALE GENOMIC DNA]</scope>
    <source>
        <strain evidence="3">FD-172 SS1</strain>
    </source>
</reference>
<gene>
    <name evidence="2" type="ORF">BOTBODRAFT_30057</name>
</gene>
<feature type="region of interest" description="Disordered" evidence="1">
    <location>
        <begin position="307"/>
        <end position="353"/>
    </location>
</feature>
<dbReference type="AlphaFoldDB" id="A0A067MZC2"/>
<dbReference type="HOGENOM" id="CLU_785244_0_0_1"/>
<organism evidence="2 3">
    <name type="scientific">Botryobasidium botryosum (strain FD-172 SS1)</name>
    <dbReference type="NCBI Taxonomy" id="930990"/>
    <lineage>
        <taxon>Eukaryota</taxon>
        <taxon>Fungi</taxon>
        <taxon>Dikarya</taxon>
        <taxon>Basidiomycota</taxon>
        <taxon>Agaricomycotina</taxon>
        <taxon>Agaricomycetes</taxon>
        <taxon>Cantharellales</taxon>
        <taxon>Botryobasidiaceae</taxon>
        <taxon>Botryobasidium</taxon>
    </lineage>
</organism>
<feature type="compositionally biased region" description="Acidic residues" evidence="1">
    <location>
        <begin position="321"/>
        <end position="339"/>
    </location>
</feature>
<dbReference type="OrthoDB" id="2996045at2759"/>
<dbReference type="EMBL" id="KL198024">
    <property type="protein sequence ID" value="KDQ17242.1"/>
    <property type="molecule type" value="Genomic_DNA"/>
</dbReference>